<feature type="region of interest" description="Disordered" evidence="2">
    <location>
        <begin position="901"/>
        <end position="922"/>
    </location>
</feature>
<feature type="compositionally biased region" description="Basic and acidic residues" evidence="2">
    <location>
        <begin position="913"/>
        <end position="922"/>
    </location>
</feature>
<name>A0A5C3ERB0_9BASI</name>
<sequence length="1023" mass="111948">MTITTLGTAAHISPTVIRTVFNHFYAKLKKAKEDRHIEATDELLFDEAFNIVRSFIELATHDTVESLQRFANTHVPAAPWAISIPTMVPMESCNQAAEILKQYFGPKDLKDLIGGEKWWQIRSIPGVQAEWIAQTSDWKKASKMESDKGNPASTAHKRNKRNARHEKSRSFTSRMSGSANAAASEAAAAPDSDDSDDDGARRSSKKEVPRSEEMDRLQRTCLYLHGGGYYFGSMSTHRYQVVRFARKFGGRCFAPIYRKAPQYPWPAPLLDCLASYLFLIRPPPGAKHKAIDPSKLVIAGDSAGGGLSLALLTILRDMDLPMPAGAVLISPWCDMTHSFPSILQNTATDIPGIETDEGPDSPERKVPIGVEGDGPDTTKSRRRSRSSQRRRSLSAARKSEDAGDMTTSKNPREQAVKGASGDRSYVNGVPPPPKLLYSEPIEVRTEDPDKANIQLRSQIQLYATNAQLTHPLCSPILHGSLGGLPPLYIIAGNAEVLRDEIIYLAHRAANPRRYPLRADLLERSERARQNAARFDDQPTKVHLQVYDDMCHVLTLFAFTTQSRFAYRAIASFIKHVTGAPTNVKEPFPDVAEGDFGPEDTSQRSGSEVLSPYPTASSSGAGAYVASPEHSANNSTQASRQASQTIFPALSRGLTPIDTSVAHANGLQNGTIDSPYRSASRDAPLTGTTTNGSNPASAAADKPAMLSVDSPLTATSEAIVREQKRRASSIGVGNEYTGQVPLTRPSFQSYMIRERVNVKGFLRPLEPESELQALRMDANEVGRIKEGPCQRYLSGQELWSKKFEKTARKVEKQRAKNEETAQKLLERAASLGLLKPSRHELDQGVLESDEGVWSGLGALGPLELVDETPPPSALAGRRDTEEALNLLRTMLYVRAEQRGVKKSKLKIRSAPRHSNAEKPAEGRTRYGLKLWNKLMVRGGLQASDRRKREREGLPDVSVADDHGYVDNLRQTNLRRSMSERRPDGGNHGGWATQDEEEGEGAALAAPSGSAGGGGETERASTAAA</sequence>
<feature type="compositionally biased region" description="Polar residues" evidence="2">
    <location>
        <begin position="685"/>
        <end position="695"/>
    </location>
</feature>
<dbReference type="InterPro" id="IPR050300">
    <property type="entry name" value="GDXG_lipolytic_enzyme"/>
</dbReference>
<dbReference type="EMBL" id="OOIP01000001">
    <property type="protein sequence ID" value="SPO34874.1"/>
    <property type="molecule type" value="Genomic_DNA"/>
</dbReference>
<feature type="compositionally biased region" description="Basic and acidic residues" evidence="2">
    <location>
        <begin position="198"/>
        <end position="213"/>
    </location>
</feature>
<feature type="compositionally biased region" description="Basic residues" evidence="2">
    <location>
        <begin position="155"/>
        <end position="167"/>
    </location>
</feature>
<feature type="compositionally biased region" description="Polar residues" evidence="2">
    <location>
        <begin position="629"/>
        <end position="641"/>
    </location>
</feature>
<evidence type="ECO:0000259" key="3">
    <source>
        <dbReference type="Pfam" id="PF07859"/>
    </source>
</evidence>
<reference evidence="4 5" key="1">
    <citation type="submission" date="2018-03" db="EMBL/GenBank/DDBJ databases">
        <authorList>
            <person name="Guldener U."/>
        </authorList>
    </citation>
    <scope>NUCLEOTIDE SEQUENCE [LARGE SCALE GENOMIC DNA]</scope>
    <source>
        <strain evidence="4 5">DAOM196992</strain>
    </source>
</reference>
<dbReference type="Proteomes" id="UP000323386">
    <property type="component" value="Unassembled WGS sequence"/>
</dbReference>
<proteinExistence type="predicted"/>
<dbReference type="InterPro" id="IPR029058">
    <property type="entry name" value="AB_hydrolase_fold"/>
</dbReference>
<evidence type="ECO:0000256" key="2">
    <source>
        <dbReference type="SAM" id="MobiDB-lite"/>
    </source>
</evidence>
<dbReference type="OrthoDB" id="1662883at2759"/>
<feature type="compositionally biased region" description="Basic residues" evidence="2">
    <location>
        <begin position="380"/>
        <end position="392"/>
    </location>
</feature>
<evidence type="ECO:0000256" key="1">
    <source>
        <dbReference type="ARBA" id="ARBA00022801"/>
    </source>
</evidence>
<feature type="region of interest" description="Disordered" evidence="2">
    <location>
        <begin position="583"/>
        <end position="641"/>
    </location>
</feature>
<dbReference type="PANTHER" id="PTHR48081:SF5">
    <property type="entry name" value="ALPHA_BETA HYDROLASE FOLD-3 DOMAIN-CONTAINING PROTEIN"/>
    <property type="match status" value="1"/>
</dbReference>
<dbReference type="AlphaFoldDB" id="A0A5C3ERB0"/>
<feature type="region of interest" description="Disordered" evidence="2">
    <location>
        <begin position="939"/>
        <end position="1023"/>
    </location>
</feature>
<feature type="region of interest" description="Disordered" evidence="2">
    <location>
        <begin position="665"/>
        <end position="703"/>
    </location>
</feature>
<dbReference type="PANTHER" id="PTHR48081">
    <property type="entry name" value="AB HYDROLASE SUPERFAMILY PROTEIN C4A8.06C"/>
    <property type="match status" value="1"/>
</dbReference>
<accession>A0A5C3ERB0</accession>
<keyword evidence="1" id="KW-0378">Hydrolase</keyword>
<gene>
    <name evidence="4" type="ORF">PSFLO_00345</name>
</gene>
<keyword evidence="5" id="KW-1185">Reference proteome</keyword>
<feature type="region of interest" description="Disordered" evidence="2">
    <location>
        <begin position="138"/>
        <end position="213"/>
    </location>
</feature>
<organism evidence="4 5">
    <name type="scientific">Pseudozyma flocculosa</name>
    <dbReference type="NCBI Taxonomy" id="84751"/>
    <lineage>
        <taxon>Eukaryota</taxon>
        <taxon>Fungi</taxon>
        <taxon>Dikarya</taxon>
        <taxon>Basidiomycota</taxon>
        <taxon>Ustilaginomycotina</taxon>
        <taxon>Ustilaginomycetes</taxon>
        <taxon>Ustilaginales</taxon>
        <taxon>Ustilaginaceae</taxon>
        <taxon>Pseudozyma</taxon>
    </lineage>
</organism>
<dbReference type="Gene3D" id="3.40.50.1820">
    <property type="entry name" value="alpha/beta hydrolase"/>
    <property type="match status" value="2"/>
</dbReference>
<feature type="compositionally biased region" description="Low complexity" evidence="2">
    <location>
        <begin position="615"/>
        <end position="626"/>
    </location>
</feature>
<dbReference type="SUPFAM" id="SSF53474">
    <property type="entry name" value="alpha/beta-Hydrolases"/>
    <property type="match status" value="1"/>
</dbReference>
<feature type="region of interest" description="Disordered" evidence="2">
    <location>
        <begin position="349"/>
        <end position="436"/>
    </location>
</feature>
<protein>
    <recommendedName>
        <fullName evidence="3">Alpha/beta hydrolase fold-3 domain-containing protein</fullName>
    </recommendedName>
</protein>
<feature type="compositionally biased region" description="Basic and acidic residues" evidence="2">
    <location>
        <begin position="138"/>
        <end position="148"/>
    </location>
</feature>
<feature type="domain" description="Alpha/beta hydrolase fold-3" evidence="3">
    <location>
        <begin position="222"/>
        <end position="347"/>
    </location>
</feature>
<feature type="compositionally biased region" description="Basic residues" evidence="2">
    <location>
        <begin position="901"/>
        <end position="910"/>
    </location>
</feature>
<evidence type="ECO:0000313" key="5">
    <source>
        <dbReference type="Proteomes" id="UP000323386"/>
    </source>
</evidence>
<feature type="domain" description="Alpha/beta hydrolase fold-3" evidence="3">
    <location>
        <begin position="456"/>
        <end position="509"/>
    </location>
</feature>
<dbReference type="Pfam" id="PF07859">
    <property type="entry name" value="Abhydrolase_3"/>
    <property type="match status" value="2"/>
</dbReference>
<feature type="compositionally biased region" description="Basic and acidic residues" evidence="2">
    <location>
        <begin position="942"/>
        <end position="963"/>
    </location>
</feature>
<dbReference type="GO" id="GO:0016787">
    <property type="term" value="F:hydrolase activity"/>
    <property type="evidence" value="ECO:0007669"/>
    <property type="project" value="UniProtKB-KW"/>
</dbReference>
<feature type="compositionally biased region" description="Low complexity" evidence="2">
    <location>
        <begin position="176"/>
        <end position="190"/>
    </location>
</feature>
<dbReference type="InterPro" id="IPR013094">
    <property type="entry name" value="AB_hydrolase_3"/>
</dbReference>
<evidence type="ECO:0000313" key="4">
    <source>
        <dbReference type="EMBL" id="SPO34874.1"/>
    </source>
</evidence>